<organism evidence="3 4">
    <name type="scientific">Pycnoporus cinnabarinus</name>
    <name type="common">Cinnabar-red polypore</name>
    <name type="synonym">Trametes cinnabarina</name>
    <dbReference type="NCBI Taxonomy" id="5643"/>
    <lineage>
        <taxon>Eukaryota</taxon>
        <taxon>Fungi</taxon>
        <taxon>Dikarya</taxon>
        <taxon>Basidiomycota</taxon>
        <taxon>Agaricomycotina</taxon>
        <taxon>Agaricomycetes</taxon>
        <taxon>Polyporales</taxon>
        <taxon>Polyporaceae</taxon>
        <taxon>Trametes</taxon>
    </lineage>
</organism>
<feature type="region of interest" description="Disordered" evidence="1">
    <location>
        <begin position="437"/>
        <end position="476"/>
    </location>
</feature>
<sequence length="638" mass="70144">MPLVVPVLRLAYVFLNIFDTFKVLRLPPPSARNNGQPSARAMSQRKRAMKGTMTVWMVWACFTLYERWVETFVWLFVPFYSEIKALVIIFFLITRAKGSEPIFLHLIRPAIKPYTTPLDALFESLASAGDLLVLVASIPIQHAREYYRRWTSALDPPDVDVQSWHRDPAAGGRPTAHRAFASEANGHPRPHVSRDVSTGSMRQARSSDASCSSTPAYQIWHPPPAAYDAEPPYNPHSGLPTPPIDRRQLPNASPSGTVDEWRQYPPFPSAYPPTPLPASSRLPSAGPSIVAPQPLRPSGAQFSGISEESDEDDEPHPETRQGFRKSLQLPREPRNPGSDGGLSDEVQMTGVLNTQTPDRTITTPIKENDEVTIAAAMVEDEGDSYMDDDVDNFNITLRTPCSRKHTLPDDEMLTPPPSTIGYTISLDSQVSHVTRSTALSTTDNGSSLRTRTTSVSSVSLSSIPDVPPLAGHKRRLPRYSEDNVKFSVYVSPRKARVASKVASTRPSSRIATVTRQRGKTIVDDQDLQADDARSDPPLADSKRQKTANGRVARPRPQRSDSDRTVRGAPLRTRASATRVAPAIRPAPSRQPSSRIAAKQSGRSQLLNKPSNVALSTTAAASTRRSEVLVSKVEQKKAD</sequence>
<proteinExistence type="predicted"/>
<feature type="region of interest" description="Disordered" evidence="1">
    <location>
        <begin position="495"/>
        <end position="638"/>
    </location>
</feature>
<feature type="compositionally biased region" description="Pro residues" evidence="1">
    <location>
        <begin position="265"/>
        <end position="276"/>
    </location>
</feature>
<protein>
    <recommendedName>
        <fullName evidence="5">Protein YOP1</fullName>
    </recommendedName>
</protein>
<keyword evidence="2" id="KW-0472">Membrane</keyword>
<feature type="transmembrane region" description="Helical" evidence="2">
    <location>
        <begin position="71"/>
        <end position="93"/>
    </location>
</feature>
<keyword evidence="2" id="KW-0812">Transmembrane</keyword>
<feature type="compositionally biased region" description="Low complexity" evidence="1">
    <location>
        <begin position="446"/>
        <end position="462"/>
    </location>
</feature>
<feature type="compositionally biased region" description="Polar residues" evidence="1">
    <location>
        <begin position="195"/>
        <end position="216"/>
    </location>
</feature>
<accession>A0A060SLB7</accession>
<evidence type="ECO:0000313" key="4">
    <source>
        <dbReference type="Proteomes" id="UP000029665"/>
    </source>
</evidence>
<keyword evidence="4" id="KW-1185">Reference proteome</keyword>
<dbReference type="Proteomes" id="UP000029665">
    <property type="component" value="Unassembled WGS sequence"/>
</dbReference>
<keyword evidence="2" id="KW-1133">Transmembrane helix</keyword>
<dbReference type="EMBL" id="CCBP010000245">
    <property type="protein sequence ID" value="CDO75195.1"/>
    <property type="molecule type" value="Genomic_DNA"/>
</dbReference>
<dbReference type="OrthoDB" id="434647at2759"/>
<name>A0A060SLB7_PYCCI</name>
<feature type="region of interest" description="Disordered" evidence="1">
    <location>
        <begin position="180"/>
        <end position="345"/>
    </location>
</feature>
<evidence type="ECO:0000256" key="2">
    <source>
        <dbReference type="SAM" id="Phobius"/>
    </source>
</evidence>
<evidence type="ECO:0008006" key="5">
    <source>
        <dbReference type="Google" id="ProtNLM"/>
    </source>
</evidence>
<dbReference type="Pfam" id="PF03134">
    <property type="entry name" value="TB2_DP1_HVA22"/>
    <property type="match status" value="1"/>
</dbReference>
<dbReference type="OMA" id="HRAYVSE"/>
<comment type="caution">
    <text evidence="3">The sequence shown here is derived from an EMBL/GenBank/DDBJ whole genome shotgun (WGS) entry which is preliminary data.</text>
</comment>
<gene>
    <name evidence="3" type="ORF">BN946_scf184794.g2</name>
</gene>
<evidence type="ECO:0000256" key="1">
    <source>
        <dbReference type="SAM" id="MobiDB-lite"/>
    </source>
</evidence>
<feature type="compositionally biased region" description="Polar residues" evidence="1">
    <location>
        <begin position="501"/>
        <end position="515"/>
    </location>
</feature>
<dbReference type="InterPro" id="IPR004345">
    <property type="entry name" value="TB2_DP1_HVA22"/>
</dbReference>
<dbReference type="AlphaFoldDB" id="A0A060SLB7"/>
<evidence type="ECO:0000313" key="3">
    <source>
        <dbReference type="EMBL" id="CDO75195.1"/>
    </source>
</evidence>
<dbReference type="HOGENOM" id="CLU_431497_0_0_1"/>
<reference evidence="3" key="1">
    <citation type="submission" date="2014-01" db="EMBL/GenBank/DDBJ databases">
        <title>The genome of the white-rot fungus Pycnoporus cinnabarinus: a basidiomycete model with a versatile arsenal for lignocellulosic biomass breakdown.</title>
        <authorList>
            <person name="Levasseur A."/>
            <person name="Lomascolo A."/>
            <person name="Ruiz-Duenas F.J."/>
            <person name="Uzan E."/>
            <person name="Piumi F."/>
            <person name="Kues U."/>
            <person name="Ram A.F.J."/>
            <person name="Murat C."/>
            <person name="Haon M."/>
            <person name="Benoit I."/>
            <person name="Arfi Y."/>
            <person name="Chevret D."/>
            <person name="Drula E."/>
            <person name="Kwon M.J."/>
            <person name="Gouret P."/>
            <person name="Lesage-Meessen L."/>
            <person name="Lombard V."/>
            <person name="Mariette J."/>
            <person name="Noirot C."/>
            <person name="Park J."/>
            <person name="Patyshakuliyeva A."/>
            <person name="Wieneger R.A.B."/>
            <person name="Wosten H.A.B."/>
            <person name="Martin F."/>
            <person name="Coutinho P.M."/>
            <person name="de Vries R."/>
            <person name="Martinez A.T."/>
            <person name="Klopp C."/>
            <person name="Pontarotti P."/>
            <person name="Henrissat B."/>
            <person name="Record E."/>
        </authorList>
    </citation>
    <scope>NUCLEOTIDE SEQUENCE [LARGE SCALE GENOMIC DNA]</scope>
    <source>
        <strain evidence="3">BRFM137</strain>
    </source>
</reference>
<feature type="compositionally biased region" description="Polar residues" evidence="1">
    <location>
        <begin position="600"/>
        <end position="614"/>
    </location>
</feature>